<dbReference type="HOGENOM" id="CLU_1807469_0_0_1"/>
<keyword evidence="3" id="KW-1185">Reference proteome</keyword>
<reference evidence="2 3" key="1">
    <citation type="submission" date="2014-06" db="EMBL/GenBank/DDBJ databases">
        <title>Evolutionary Origins and Diversification of the Mycorrhizal Mutualists.</title>
        <authorList>
            <consortium name="DOE Joint Genome Institute"/>
            <consortium name="Mycorrhizal Genomics Consortium"/>
            <person name="Kohler A."/>
            <person name="Kuo A."/>
            <person name="Nagy L.G."/>
            <person name="Floudas D."/>
            <person name="Copeland A."/>
            <person name="Barry K.W."/>
            <person name="Cichocki N."/>
            <person name="Veneault-Fourrey C."/>
            <person name="LaButti K."/>
            <person name="Lindquist E.A."/>
            <person name="Lipzen A."/>
            <person name="Lundell T."/>
            <person name="Morin E."/>
            <person name="Murat C."/>
            <person name="Riley R."/>
            <person name="Ohm R."/>
            <person name="Sun H."/>
            <person name="Tunlid A."/>
            <person name="Henrissat B."/>
            <person name="Grigoriev I.V."/>
            <person name="Hibbett D.S."/>
            <person name="Martin F."/>
        </authorList>
    </citation>
    <scope>NUCLEOTIDE SEQUENCE [LARGE SCALE GENOMIC DNA]</scope>
    <source>
        <strain evidence="2 3">SS14</strain>
    </source>
</reference>
<evidence type="ECO:0000313" key="3">
    <source>
        <dbReference type="Proteomes" id="UP000054279"/>
    </source>
</evidence>
<keyword evidence="1" id="KW-0472">Membrane</keyword>
<sequence>MAKSLSIKLDTKEVDYVGSVVFASYVLILVAPAGSLWSMAKMLDVYVLCKVCAPRPSTPQVRTRCKQALEIKGSFGRKGSLHANYFACVGNIGNDKFGMLKYSTRKYIVSSISDKPNRADDVFVNAEPCLVVQILSDSRRTQM</sequence>
<accession>A0A0C9TND4</accession>
<evidence type="ECO:0000313" key="2">
    <source>
        <dbReference type="EMBL" id="KIJ23369.1"/>
    </source>
</evidence>
<proteinExistence type="predicted"/>
<name>A0A0C9TND4_SPHS4</name>
<gene>
    <name evidence="2" type="ORF">M422DRAFT_276068</name>
</gene>
<organism evidence="2 3">
    <name type="scientific">Sphaerobolus stellatus (strain SS14)</name>
    <dbReference type="NCBI Taxonomy" id="990650"/>
    <lineage>
        <taxon>Eukaryota</taxon>
        <taxon>Fungi</taxon>
        <taxon>Dikarya</taxon>
        <taxon>Basidiomycota</taxon>
        <taxon>Agaricomycotina</taxon>
        <taxon>Agaricomycetes</taxon>
        <taxon>Phallomycetidae</taxon>
        <taxon>Geastrales</taxon>
        <taxon>Sphaerobolaceae</taxon>
        <taxon>Sphaerobolus</taxon>
    </lineage>
</organism>
<feature type="transmembrane region" description="Helical" evidence="1">
    <location>
        <begin position="20"/>
        <end position="40"/>
    </location>
</feature>
<protein>
    <submittedName>
        <fullName evidence="2">Uncharacterized protein</fullName>
    </submittedName>
</protein>
<evidence type="ECO:0000256" key="1">
    <source>
        <dbReference type="SAM" id="Phobius"/>
    </source>
</evidence>
<keyword evidence="1" id="KW-1133">Transmembrane helix</keyword>
<dbReference type="Proteomes" id="UP000054279">
    <property type="component" value="Unassembled WGS sequence"/>
</dbReference>
<dbReference type="AlphaFoldDB" id="A0A0C9TND4"/>
<dbReference type="EMBL" id="KN837703">
    <property type="protein sequence ID" value="KIJ23369.1"/>
    <property type="molecule type" value="Genomic_DNA"/>
</dbReference>
<keyword evidence="1" id="KW-0812">Transmembrane</keyword>